<feature type="transmembrane region" description="Helical" evidence="7">
    <location>
        <begin position="127"/>
        <end position="146"/>
    </location>
</feature>
<feature type="domain" description="Glycine transporter" evidence="8">
    <location>
        <begin position="15"/>
        <end position="89"/>
    </location>
</feature>
<keyword evidence="3" id="KW-1003">Cell membrane</keyword>
<reference evidence="10" key="2">
    <citation type="submission" date="2024-02" db="EMBL/GenBank/DDBJ databases">
        <title>Neisseria leonii sp. nov.</title>
        <authorList>
            <person name="Boutroux M."/>
            <person name="Favre-Rochex S."/>
            <person name="Gorgette O."/>
            <person name="Touak G."/>
            <person name="Muhle E."/>
            <person name="Chesneau O."/>
            <person name="Clermont D."/>
            <person name="Rahi P."/>
        </authorList>
    </citation>
    <scope>NUCLEOTIDE SEQUENCE</scope>
    <source>
        <strain evidence="10">51.81</strain>
    </source>
</reference>
<evidence type="ECO:0000313" key="10">
    <source>
        <dbReference type="EMBL" id="WWY02961.1"/>
    </source>
</evidence>
<evidence type="ECO:0000256" key="5">
    <source>
        <dbReference type="ARBA" id="ARBA00022989"/>
    </source>
</evidence>
<dbReference type="InterPro" id="IPR005115">
    <property type="entry name" value="Gly_transporter"/>
</dbReference>
<feature type="transmembrane region" description="Helical" evidence="7">
    <location>
        <begin position="12"/>
        <end position="32"/>
    </location>
</feature>
<feature type="transmembrane region" description="Helical" evidence="7">
    <location>
        <begin position="104"/>
        <end position="121"/>
    </location>
</feature>
<reference evidence="9" key="1">
    <citation type="submission" date="2022-10" db="EMBL/GenBank/DDBJ databases">
        <authorList>
            <person name="Boutroux M."/>
        </authorList>
    </citation>
    <scope>NUCLEOTIDE SEQUENCE</scope>
    <source>
        <strain evidence="9">51.81</strain>
    </source>
</reference>
<evidence type="ECO:0000256" key="2">
    <source>
        <dbReference type="ARBA" id="ARBA00008193"/>
    </source>
</evidence>
<proteinExistence type="inferred from homology"/>
<evidence type="ECO:0000256" key="1">
    <source>
        <dbReference type="ARBA" id="ARBA00004651"/>
    </source>
</evidence>
<comment type="similarity">
    <text evidence="2">Belongs to the UPF0126 family.</text>
</comment>
<dbReference type="PANTHER" id="PTHR30506:SF3">
    <property type="entry name" value="UPF0126 INNER MEMBRANE PROTEIN YADS-RELATED"/>
    <property type="match status" value="1"/>
</dbReference>
<dbReference type="PANTHER" id="PTHR30506">
    <property type="entry name" value="INNER MEMBRANE PROTEIN"/>
    <property type="match status" value="1"/>
</dbReference>
<evidence type="ECO:0000256" key="3">
    <source>
        <dbReference type="ARBA" id="ARBA00022475"/>
    </source>
</evidence>
<gene>
    <name evidence="9" type="ORF">ORY91_000003</name>
    <name evidence="10" type="ORF">V9W64_09755</name>
</gene>
<evidence type="ECO:0000259" key="8">
    <source>
        <dbReference type="Pfam" id="PF03458"/>
    </source>
</evidence>
<evidence type="ECO:0000256" key="7">
    <source>
        <dbReference type="SAM" id="Phobius"/>
    </source>
</evidence>
<dbReference type="GO" id="GO:0005886">
    <property type="term" value="C:plasma membrane"/>
    <property type="evidence" value="ECO:0007669"/>
    <property type="project" value="UniProtKB-SubCell"/>
</dbReference>
<feature type="domain" description="Glycine transporter" evidence="8">
    <location>
        <begin position="101"/>
        <end position="174"/>
    </location>
</feature>
<dbReference type="AlphaFoldDB" id="A0A9X4E3G9"/>
<comment type="subcellular location">
    <subcellularLocation>
        <location evidence="1">Cell membrane</location>
        <topology evidence="1">Multi-pass membrane protein</topology>
    </subcellularLocation>
</comment>
<evidence type="ECO:0000256" key="6">
    <source>
        <dbReference type="ARBA" id="ARBA00023136"/>
    </source>
</evidence>
<dbReference type="EMBL" id="JAPQFL010000010">
    <property type="protein sequence ID" value="MDD9328743.1"/>
    <property type="molecule type" value="Genomic_DNA"/>
</dbReference>
<feature type="transmembrane region" description="Helical" evidence="7">
    <location>
        <begin position="39"/>
        <end position="60"/>
    </location>
</feature>
<feature type="transmembrane region" description="Helical" evidence="7">
    <location>
        <begin position="72"/>
        <end position="92"/>
    </location>
</feature>
<evidence type="ECO:0000313" key="9">
    <source>
        <dbReference type="EMBL" id="MDD9328743.1"/>
    </source>
</evidence>
<accession>A0A9X4E3G9</accession>
<organism evidence="9">
    <name type="scientific">Neisseria leonii</name>
    <dbReference type="NCBI Taxonomy" id="2995413"/>
    <lineage>
        <taxon>Bacteria</taxon>
        <taxon>Pseudomonadati</taxon>
        <taxon>Pseudomonadota</taxon>
        <taxon>Betaproteobacteria</taxon>
        <taxon>Neisseriales</taxon>
        <taxon>Neisseriaceae</taxon>
        <taxon>Neisseria</taxon>
    </lineage>
</organism>
<dbReference type="Pfam" id="PF03458">
    <property type="entry name" value="Gly_transporter"/>
    <property type="match status" value="2"/>
</dbReference>
<protein>
    <submittedName>
        <fullName evidence="9">Trimeric intracellular cation channel family protein</fullName>
    </submittedName>
</protein>
<feature type="transmembrane region" description="Helical" evidence="7">
    <location>
        <begin position="158"/>
        <end position="174"/>
    </location>
</feature>
<evidence type="ECO:0000313" key="11">
    <source>
        <dbReference type="Proteomes" id="UP001149607"/>
    </source>
</evidence>
<dbReference type="EMBL" id="CP146598">
    <property type="protein sequence ID" value="WWY02961.1"/>
    <property type="molecule type" value="Genomic_DNA"/>
</dbReference>
<keyword evidence="6 7" id="KW-0472">Membrane</keyword>
<evidence type="ECO:0000256" key="4">
    <source>
        <dbReference type="ARBA" id="ARBA00022692"/>
    </source>
</evidence>
<sequence length="221" mass="24351">MQTIALPPENLIIYTLDMVGIFACSAAATVLAKRLNLDIFGALLVSCVGAVGGGTLRDLLLDRHPVFWLHDLNYLYLICATSITVQIFYHWFEKLDRAMRWFDALGLAAFTVIGIEAALAQNMPLPVVLLMGIITAVAGGMMRDVFCRQLPLLLHKEIYITAALSGGIAYLLMRHAGISLWLRDVATLLLIFTVRMLAVYRGWNLPSITLPPGPRPDKSAN</sequence>
<keyword evidence="4 7" id="KW-0812">Transmembrane</keyword>
<dbReference type="RefSeq" id="WP_274585789.1">
    <property type="nucleotide sequence ID" value="NZ_CP145811.1"/>
</dbReference>
<keyword evidence="11" id="KW-1185">Reference proteome</keyword>
<dbReference type="Proteomes" id="UP001149607">
    <property type="component" value="Chromosome"/>
</dbReference>
<name>A0A9X4E3G9_9NEIS</name>
<keyword evidence="5 7" id="KW-1133">Transmembrane helix</keyword>